<dbReference type="AlphaFoldDB" id="D3RWZ4"/>
<dbReference type="GeneID" id="8778345"/>
<evidence type="ECO:0000259" key="5">
    <source>
        <dbReference type="Pfam" id="PF02662"/>
    </source>
</evidence>
<dbReference type="EMBL" id="CP001899">
    <property type="protein sequence ID" value="ADC65007.1"/>
    <property type="molecule type" value="Genomic_DNA"/>
</dbReference>
<dbReference type="GO" id="GO:0046872">
    <property type="term" value="F:metal ion binding"/>
    <property type="evidence" value="ECO:0007669"/>
    <property type="project" value="UniProtKB-KW"/>
</dbReference>
<feature type="domain" description="F420-non-reducing hydrogenase iron-sulfur subunit D" evidence="5">
    <location>
        <begin position="3"/>
        <end position="125"/>
    </location>
</feature>
<dbReference type="OrthoDB" id="371828at2157"/>
<dbReference type="RefSeq" id="WP_012965350.1">
    <property type="nucleotide sequence ID" value="NC_013849.1"/>
</dbReference>
<evidence type="ECO:0000256" key="3">
    <source>
        <dbReference type="ARBA" id="ARBA00023004"/>
    </source>
</evidence>
<proteinExistence type="predicted"/>
<protein>
    <submittedName>
        <fullName evidence="6">Methyl-viologen-reducing hydrogenase delta subunit</fullName>
    </submittedName>
</protein>
<keyword evidence="3" id="KW-0408">Iron</keyword>
<dbReference type="InterPro" id="IPR003813">
    <property type="entry name" value="MvhD/FlpD"/>
</dbReference>
<dbReference type="Proteomes" id="UP000002613">
    <property type="component" value="Chromosome"/>
</dbReference>
<keyword evidence="2" id="KW-0560">Oxidoreductase</keyword>
<keyword evidence="4" id="KW-0411">Iron-sulfur</keyword>
<sequence>MKIVGFACQWCAYRSADLAGTLKYEYPSSISLVKVPCSGRVEAEFILKALADGADGVFVAGCPKNECHYRRGNFVAEMRTSILSNILPEFGLESSRIAFLEVSSSDAKKFVEFARKFDERVRNLGKNPIRRDFNEKD</sequence>
<dbReference type="STRING" id="589924.Ferp_0839"/>
<evidence type="ECO:0000313" key="7">
    <source>
        <dbReference type="Proteomes" id="UP000002613"/>
    </source>
</evidence>
<dbReference type="GO" id="GO:0016491">
    <property type="term" value="F:oxidoreductase activity"/>
    <property type="evidence" value="ECO:0007669"/>
    <property type="project" value="UniProtKB-KW"/>
</dbReference>
<evidence type="ECO:0000256" key="4">
    <source>
        <dbReference type="ARBA" id="ARBA00023014"/>
    </source>
</evidence>
<dbReference type="KEGG" id="fpl:Ferp_0839"/>
<evidence type="ECO:0000313" key="6">
    <source>
        <dbReference type="EMBL" id="ADC65007.1"/>
    </source>
</evidence>
<keyword evidence="1" id="KW-0479">Metal-binding</keyword>
<gene>
    <name evidence="6" type="ordered locus">Ferp_0839</name>
</gene>
<accession>D3RWZ4</accession>
<dbReference type="GO" id="GO:0051536">
    <property type="term" value="F:iron-sulfur cluster binding"/>
    <property type="evidence" value="ECO:0007669"/>
    <property type="project" value="UniProtKB-KW"/>
</dbReference>
<organism evidence="6 7">
    <name type="scientific">Ferroglobus placidus (strain DSM 10642 / AEDII12DO)</name>
    <dbReference type="NCBI Taxonomy" id="589924"/>
    <lineage>
        <taxon>Archaea</taxon>
        <taxon>Methanobacteriati</taxon>
        <taxon>Methanobacteriota</taxon>
        <taxon>Archaeoglobi</taxon>
        <taxon>Archaeoglobales</taxon>
        <taxon>Archaeoglobaceae</taxon>
        <taxon>Ferroglobus</taxon>
    </lineage>
</organism>
<name>D3RWZ4_FERPA</name>
<reference evidence="7" key="1">
    <citation type="submission" date="2010-02" db="EMBL/GenBank/DDBJ databases">
        <title>Complete sequence of Ferroglobus placidus DSM 10642.</title>
        <authorList>
            <consortium name="US DOE Joint Genome Institute"/>
            <person name="Lucas S."/>
            <person name="Copeland A."/>
            <person name="Lapidus A."/>
            <person name="Cheng J.-F."/>
            <person name="Bruce D."/>
            <person name="Goodwin L."/>
            <person name="Pitluck S."/>
            <person name="Saunders E."/>
            <person name="Brettin T."/>
            <person name="Detter J.C."/>
            <person name="Han C."/>
            <person name="Tapia R."/>
            <person name="Larimer F."/>
            <person name="Land M."/>
            <person name="Hauser L."/>
            <person name="Kyrpides N."/>
            <person name="Ivanova N."/>
            <person name="Holmes D."/>
            <person name="Lovley D."/>
            <person name="Kyrpides N."/>
            <person name="Anderson I.J."/>
            <person name="Woyke T."/>
        </authorList>
    </citation>
    <scope>NUCLEOTIDE SEQUENCE [LARGE SCALE GENOMIC DNA]</scope>
    <source>
        <strain evidence="7">DSM 10642 / AEDII12DO</strain>
    </source>
</reference>
<dbReference type="PaxDb" id="589924-Ferp_0839"/>
<dbReference type="Pfam" id="PF02662">
    <property type="entry name" value="FlpD"/>
    <property type="match status" value="1"/>
</dbReference>
<keyword evidence="7" id="KW-1185">Reference proteome</keyword>
<dbReference type="eggNOG" id="arCOG02475">
    <property type="taxonomic scope" value="Archaea"/>
</dbReference>
<dbReference type="HOGENOM" id="CLU_095272_2_0_2"/>
<evidence type="ECO:0000256" key="1">
    <source>
        <dbReference type="ARBA" id="ARBA00022723"/>
    </source>
</evidence>
<evidence type="ECO:0000256" key="2">
    <source>
        <dbReference type="ARBA" id="ARBA00023002"/>
    </source>
</evidence>
<reference evidence="6 7" key="2">
    <citation type="journal article" date="2011" name="Stand. Genomic Sci.">
        <title>Complete genome sequence of Ferroglobus placidus AEDII12DO.</title>
        <authorList>
            <person name="Anderson I."/>
            <person name="Risso C."/>
            <person name="Holmes D."/>
            <person name="Lucas S."/>
            <person name="Copeland A."/>
            <person name="Lapidus A."/>
            <person name="Cheng J.F."/>
            <person name="Bruce D."/>
            <person name="Goodwin L."/>
            <person name="Pitluck S."/>
            <person name="Saunders E."/>
            <person name="Brettin T."/>
            <person name="Detter J.C."/>
            <person name="Han C."/>
            <person name="Tapia R."/>
            <person name="Larimer F."/>
            <person name="Land M."/>
            <person name="Hauser L."/>
            <person name="Woyke T."/>
            <person name="Lovley D."/>
            <person name="Kyrpides N."/>
            <person name="Ivanova N."/>
        </authorList>
    </citation>
    <scope>NUCLEOTIDE SEQUENCE [LARGE SCALE GENOMIC DNA]</scope>
    <source>
        <strain evidence="7">DSM 10642 / AEDII12DO</strain>
    </source>
</reference>